<evidence type="ECO:0000259" key="1">
    <source>
        <dbReference type="Pfam" id="PF04230"/>
    </source>
</evidence>
<dbReference type="InterPro" id="IPR007345">
    <property type="entry name" value="Polysacch_pyruvyl_Trfase"/>
</dbReference>
<dbReference type="EMBL" id="LC528615">
    <property type="protein sequence ID" value="BCB22808.1"/>
    <property type="molecule type" value="Genomic_DNA"/>
</dbReference>
<evidence type="ECO:0000313" key="2">
    <source>
        <dbReference type="EMBL" id="BCB22808.1"/>
    </source>
</evidence>
<keyword evidence="2" id="KW-0808">Transferase</keyword>
<dbReference type="Pfam" id="PF04230">
    <property type="entry name" value="PS_pyruv_trans"/>
    <property type="match status" value="1"/>
</dbReference>
<accession>A0A6S6I1A9</accession>
<feature type="domain" description="Polysaccharide pyruvyl transferase" evidence="1">
    <location>
        <begin position="15"/>
        <end position="276"/>
    </location>
</feature>
<sequence>MNKNIIFDPSYGTLNMGDLIIVESALEELNPIICNDFNVRVSSHVPLYHFYQNFTRNIYKEPLKTAKRKFILGSNLLFKDFFLTRKRPWNIHFLTSKSITDVILVGVGSNGNNKRSSWYTKQLYKKILNKELSHSVRDHNTYDYVTNVLGLKAINTGCPTMWNLTKNHCLTIPTEKSNNAIFTLTDYARDKDRDIYMINTLLSLYKKVYFWPQGSEDANYLNELNVDHTKINIISSNIIDYKNILCQGDLDYVGSRLHGGIYALKNKIRTIIIAVDDRALNKKIDYNLPVIKREDIEENLVELITNSRETDIRIDEEAINEWKAQFK</sequence>
<proteinExistence type="predicted"/>
<organism evidence="2">
    <name type="scientific">Erysipelothrix tonsillarum</name>
    <dbReference type="NCBI Taxonomy" id="38402"/>
    <lineage>
        <taxon>Bacteria</taxon>
        <taxon>Bacillati</taxon>
        <taxon>Bacillota</taxon>
        <taxon>Erysipelotrichia</taxon>
        <taxon>Erysipelotrichales</taxon>
        <taxon>Erysipelotrichaceae</taxon>
        <taxon>Erysipelothrix</taxon>
    </lineage>
</organism>
<reference evidence="2" key="1">
    <citation type="submission" date="2020-02" db="EMBL/GenBank/DDBJ databases">
        <title>Development of a multiplex PCR-based assay for rapid serotyping of Erysipelothrix species.</title>
        <authorList>
            <person name="Shimoji Y."/>
            <person name="Shiraiwa K."/>
            <person name="Tominaga H."/>
            <person name="Nishikawa S."/>
            <person name="Eguchi M."/>
            <person name="Hikono H."/>
            <person name="Ogawa Y."/>
        </authorList>
    </citation>
    <scope>NUCLEOTIDE SEQUENCE</scope>
    <source>
        <strain evidence="2">Bano 107</strain>
    </source>
</reference>
<protein>
    <submittedName>
        <fullName evidence="2">Polysaccharide pyruvyl transferase family protein</fullName>
    </submittedName>
</protein>
<name>A0A6S6I1A9_9FIRM</name>
<dbReference type="GO" id="GO:0016740">
    <property type="term" value="F:transferase activity"/>
    <property type="evidence" value="ECO:0007669"/>
    <property type="project" value="UniProtKB-KW"/>
</dbReference>
<dbReference type="AlphaFoldDB" id="A0A6S6I1A9"/>